<evidence type="ECO:0000256" key="1">
    <source>
        <dbReference type="SAM" id="MobiDB-lite"/>
    </source>
</evidence>
<dbReference type="Pfam" id="PF03357">
    <property type="entry name" value="Snf7"/>
    <property type="match status" value="1"/>
</dbReference>
<dbReference type="GO" id="GO:0009898">
    <property type="term" value="C:cytoplasmic side of plasma membrane"/>
    <property type="evidence" value="ECO:0007669"/>
    <property type="project" value="TreeGrafter"/>
</dbReference>
<gene>
    <name evidence="2" type="ORF">Clacol_005307</name>
</gene>
<dbReference type="GO" id="GO:0005771">
    <property type="term" value="C:multivesicular body"/>
    <property type="evidence" value="ECO:0007669"/>
    <property type="project" value="TreeGrafter"/>
</dbReference>
<dbReference type="GO" id="GO:0006900">
    <property type="term" value="P:vesicle budding from membrane"/>
    <property type="evidence" value="ECO:0007669"/>
    <property type="project" value="TreeGrafter"/>
</dbReference>
<dbReference type="GO" id="GO:0000815">
    <property type="term" value="C:ESCRT III complex"/>
    <property type="evidence" value="ECO:0007669"/>
    <property type="project" value="TreeGrafter"/>
</dbReference>
<evidence type="ECO:0000313" key="3">
    <source>
        <dbReference type="Proteomes" id="UP001050691"/>
    </source>
</evidence>
<feature type="compositionally biased region" description="Basic and acidic residues" evidence="1">
    <location>
        <begin position="424"/>
        <end position="463"/>
    </location>
</feature>
<sequence length="500" mass="56340">MSSSKVSLASFPTYTSVSSSRLKSLYSDFSLQKQSNPAGFQSNVEWWHKTLLHLLRTASQPISSDVLILHANNFLLDGLSNKELGVGKPLGIGAVLTELSTLNVTMPLNTFLNSVESIYYTGSIAGRVASYLVGRPLWWALKQLNIVGEASSESDEKRWKRVQGNYIFIPLLEEAADAVLKHYDSLPSHSLTDTLYDLDSFRAEYGSKLFPDVNMTIEDTKVLLKFLERDRKVLVCAKGVIKFVDPEHMGEPEDIITPVDQGVLEMKLAVGRLHAQVEDIQRQIEEFETLQSRTARIIDHLKQKRKELAMSYLRSRKELEGLLSKRLRSLETIQSTLLQVESAAGDIEIMKAYETSTATLKNLLSHPSLQREKVDETLEAMAEAAADHAEIDKAIRLGGETVSEAGGVTINEDELQEELQQMIEEKEREEAERKALREVERAQKERERQEQEKIEGKSTRRAEEDDPERTQGSVEERTGNGEERVKPGEKRWLAEAEQAG</sequence>
<feature type="region of interest" description="Disordered" evidence="1">
    <location>
        <begin position="424"/>
        <end position="500"/>
    </location>
</feature>
<reference evidence="2" key="1">
    <citation type="submission" date="2021-10" db="EMBL/GenBank/DDBJ databases">
        <title>De novo Genome Assembly of Clathrus columnatus (Basidiomycota, Fungi) Using Illumina and Nanopore Sequence Data.</title>
        <authorList>
            <person name="Ogiso-Tanaka E."/>
            <person name="Itagaki H."/>
            <person name="Hosoya T."/>
            <person name="Hosaka K."/>
        </authorList>
    </citation>
    <scope>NUCLEOTIDE SEQUENCE</scope>
    <source>
        <strain evidence="2">MO-923</strain>
    </source>
</reference>
<proteinExistence type="predicted"/>
<comment type="caution">
    <text evidence="2">The sequence shown here is derived from an EMBL/GenBank/DDBJ whole genome shotgun (WGS) entry which is preliminary data.</text>
</comment>
<dbReference type="GO" id="GO:0032511">
    <property type="term" value="P:late endosome to vacuole transport via multivesicular body sorting pathway"/>
    <property type="evidence" value="ECO:0007669"/>
    <property type="project" value="TreeGrafter"/>
</dbReference>
<dbReference type="PANTHER" id="PTHR22761:SF96">
    <property type="entry name" value="BCDNA.GH08385"/>
    <property type="match status" value="1"/>
</dbReference>
<accession>A0AAV5AEZ4</accession>
<evidence type="ECO:0008006" key="4">
    <source>
        <dbReference type="Google" id="ProtNLM"/>
    </source>
</evidence>
<feature type="compositionally biased region" description="Basic and acidic residues" evidence="1">
    <location>
        <begin position="474"/>
        <end position="494"/>
    </location>
</feature>
<name>A0AAV5AEZ4_9AGAM</name>
<dbReference type="AlphaFoldDB" id="A0AAV5AEZ4"/>
<dbReference type="Proteomes" id="UP001050691">
    <property type="component" value="Unassembled WGS sequence"/>
</dbReference>
<keyword evidence="3" id="KW-1185">Reference proteome</keyword>
<dbReference type="EMBL" id="BPWL01000006">
    <property type="protein sequence ID" value="GJJ11076.1"/>
    <property type="molecule type" value="Genomic_DNA"/>
</dbReference>
<evidence type="ECO:0000313" key="2">
    <source>
        <dbReference type="EMBL" id="GJJ11076.1"/>
    </source>
</evidence>
<organism evidence="2 3">
    <name type="scientific">Clathrus columnatus</name>
    <dbReference type="NCBI Taxonomy" id="1419009"/>
    <lineage>
        <taxon>Eukaryota</taxon>
        <taxon>Fungi</taxon>
        <taxon>Dikarya</taxon>
        <taxon>Basidiomycota</taxon>
        <taxon>Agaricomycotina</taxon>
        <taxon>Agaricomycetes</taxon>
        <taxon>Phallomycetidae</taxon>
        <taxon>Phallales</taxon>
        <taxon>Clathraceae</taxon>
        <taxon>Clathrus</taxon>
    </lineage>
</organism>
<protein>
    <recommendedName>
        <fullName evidence="4">Charged multivesicular body protein 7</fullName>
    </recommendedName>
</protein>
<dbReference type="InterPro" id="IPR005024">
    <property type="entry name" value="Snf7_fam"/>
</dbReference>
<dbReference type="PANTHER" id="PTHR22761">
    <property type="entry name" value="CHARGED MULTIVESICULAR BODY PROTEIN"/>
    <property type="match status" value="1"/>
</dbReference>